<protein>
    <submittedName>
        <fullName evidence="1">Uncharacterized protein</fullName>
    </submittedName>
</protein>
<reference evidence="1" key="1">
    <citation type="journal article" date="2019" name="Sci. Rep.">
        <title>Draft genome of Tanacetum cinerariifolium, the natural source of mosquito coil.</title>
        <authorList>
            <person name="Yamashiro T."/>
            <person name="Shiraishi A."/>
            <person name="Satake H."/>
            <person name="Nakayama K."/>
        </authorList>
    </citation>
    <scope>NUCLEOTIDE SEQUENCE</scope>
</reference>
<proteinExistence type="predicted"/>
<dbReference type="AlphaFoldDB" id="A0A699S508"/>
<evidence type="ECO:0000313" key="1">
    <source>
        <dbReference type="EMBL" id="GFC92546.1"/>
    </source>
</evidence>
<gene>
    <name evidence="1" type="ORF">Tci_864516</name>
</gene>
<feature type="non-terminal residue" evidence="1">
    <location>
        <position position="1"/>
    </location>
</feature>
<sequence>RVETLFVSEEWELGKPELDLPEVDGVGLD</sequence>
<name>A0A699S508_TANCI</name>
<organism evidence="1">
    <name type="scientific">Tanacetum cinerariifolium</name>
    <name type="common">Dalmatian daisy</name>
    <name type="synonym">Chrysanthemum cinerariifolium</name>
    <dbReference type="NCBI Taxonomy" id="118510"/>
    <lineage>
        <taxon>Eukaryota</taxon>
        <taxon>Viridiplantae</taxon>
        <taxon>Streptophyta</taxon>
        <taxon>Embryophyta</taxon>
        <taxon>Tracheophyta</taxon>
        <taxon>Spermatophyta</taxon>
        <taxon>Magnoliopsida</taxon>
        <taxon>eudicotyledons</taxon>
        <taxon>Gunneridae</taxon>
        <taxon>Pentapetalae</taxon>
        <taxon>asterids</taxon>
        <taxon>campanulids</taxon>
        <taxon>Asterales</taxon>
        <taxon>Asteraceae</taxon>
        <taxon>Asteroideae</taxon>
        <taxon>Anthemideae</taxon>
        <taxon>Anthemidinae</taxon>
        <taxon>Tanacetum</taxon>
    </lineage>
</organism>
<comment type="caution">
    <text evidence="1">The sequence shown here is derived from an EMBL/GenBank/DDBJ whole genome shotgun (WGS) entry which is preliminary data.</text>
</comment>
<accession>A0A699S508</accession>
<dbReference type="EMBL" id="BKCJ011138185">
    <property type="protein sequence ID" value="GFC92546.1"/>
    <property type="molecule type" value="Genomic_DNA"/>
</dbReference>